<sequence>MNDAIQDTSDERRATTLLEIGVEELPPSAVQEALTQLKEKGKELLTSAYLDYEKITSLGSSQRLIFLVEGLASKQRGRIEKEMGPPKRIVLDEAGKLTLKGKAYLKAKKIKKRDLGVENLEKGSYVYIKRKVAGKRTKDILPSLFLELISSLRFSKSMRWDEGNFSFARPIRSLLALFGEEVVKFEVAGVSSDRKTRGHRYLSPSPVSVENPQEYRPLLKKKWVVVDPEERKKIILKQIEKIASVLNKNGGRAQILEDKELLEEIIYSIEYPTLFMGEFDSQFLSLPSPVLRACLRDYQKHFSVVEGGKPRPYFVGVREGNKKHLEEVVKGNQRVLNARLSDAKFFLEEDKKTLSISVHEDVKVQDISSEKIISPLKEIVVQEKLGSYYDKTLRLVKLADKIAAFLGENEKVRQRVKEAARLCKADLTTQIVKEFPSLQGIMGREYALYSGRDARIAQAILEHRMPRSGEDKLPQTLEGAILALADKLDTLVGSFWAGFIPSGSEDPWGLRREAQGIVEIILDRKWEITLDYLIEESLKLYKEEREGASPKIKEFLRTRIVNILKDRKVKTDQIKAVLGIGYDKVIETVKRGEVLYKASLGEKFREEVIAIVRLINILKQAERWNLKISQKIKEELLVEAEEKELYHHYKKIEKKVEKLLNKQRYLEAYRSLCSLRKLIHDFFEEVLVMDEDKNLRANRLSLLSKIGRKFTSIADFTKLQVK</sequence>
<dbReference type="InterPro" id="IPR009080">
    <property type="entry name" value="tRNAsynth_Ia_anticodon-bd"/>
</dbReference>
<dbReference type="EC" id="6.1.1.14" evidence="10"/>
<keyword evidence="7 10" id="KW-0648">Protein biosynthesis</keyword>
<dbReference type="PANTHER" id="PTHR30075:SF2">
    <property type="entry name" value="GLYCINE--TRNA LIGASE, CHLOROPLASTIC_MITOCHONDRIAL 2"/>
    <property type="match status" value="1"/>
</dbReference>
<dbReference type="GO" id="GO:0004814">
    <property type="term" value="F:arginine-tRNA ligase activity"/>
    <property type="evidence" value="ECO:0007669"/>
    <property type="project" value="InterPro"/>
</dbReference>
<proteinExistence type="inferred from homology"/>
<dbReference type="EMBL" id="SOKJ01000011">
    <property type="protein sequence ID" value="TET13344.1"/>
    <property type="molecule type" value="Genomic_DNA"/>
</dbReference>
<reference evidence="12 13" key="1">
    <citation type="submission" date="2019-03" db="EMBL/GenBank/DDBJ databases">
        <title>Metabolic potential of uncultured bacteria and archaea associated with petroleum seepage in deep-sea sediments.</title>
        <authorList>
            <person name="Dong X."/>
            <person name="Hubert C."/>
        </authorList>
    </citation>
    <scope>NUCLEOTIDE SEQUENCE [LARGE SCALE GENOMIC DNA]</scope>
    <source>
        <strain evidence="12">E44_bin7</strain>
    </source>
</reference>
<keyword evidence="8 10" id="KW-0030">Aminoacyl-tRNA synthetase</keyword>
<evidence type="ECO:0000256" key="4">
    <source>
        <dbReference type="ARBA" id="ARBA00022598"/>
    </source>
</evidence>
<comment type="catalytic activity">
    <reaction evidence="9 10">
        <text>tRNA(Gly) + glycine + ATP = glycyl-tRNA(Gly) + AMP + diphosphate</text>
        <dbReference type="Rhea" id="RHEA:16013"/>
        <dbReference type="Rhea" id="RHEA-COMP:9664"/>
        <dbReference type="Rhea" id="RHEA-COMP:9683"/>
        <dbReference type="ChEBI" id="CHEBI:30616"/>
        <dbReference type="ChEBI" id="CHEBI:33019"/>
        <dbReference type="ChEBI" id="CHEBI:57305"/>
        <dbReference type="ChEBI" id="CHEBI:78442"/>
        <dbReference type="ChEBI" id="CHEBI:78522"/>
        <dbReference type="ChEBI" id="CHEBI:456215"/>
        <dbReference type="EC" id="6.1.1.14"/>
    </reaction>
</comment>
<dbReference type="GO" id="GO:0006420">
    <property type="term" value="P:arginyl-tRNA aminoacylation"/>
    <property type="evidence" value="ECO:0007669"/>
    <property type="project" value="InterPro"/>
</dbReference>
<dbReference type="HAMAP" id="MF_00255">
    <property type="entry name" value="Gly_tRNA_synth_beta"/>
    <property type="match status" value="1"/>
</dbReference>
<feature type="domain" description="DALR anticodon binding" evidence="11">
    <location>
        <begin position="610"/>
        <end position="708"/>
    </location>
</feature>
<dbReference type="Pfam" id="PF05746">
    <property type="entry name" value="DALR_1"/>
    <property type="match status" value="1"/>
</dbReference>
<dbReference type="Proteomes" id="UP000316360">
    <property type="component" value="Unassembled WGS sequence"/>
</dbReference>
<organism evidence="12 13">
    <name type="scientific">Aerophobetes bacterium</name>
    <dbReference type="NCBI Taxonomy" id="2030807"/>
    <lineage>
        <taxon>Bacteria</taxon>
        <taxon>Candidatus Aerophobota</taxon>
    </lineage>
</organism>
<accession>A0A523S5N7</accession>
<evidence type="ECO:0000256" key="3">
    <source>
        <dbReference type="ARBA" id="ARBA00022490"/>
    </source>
</evidence>
<dbReference type="PRINTS" id="PR01045">
    <property type="entry name" value="TRNASYNTHGB"/>
</dbReference>
<dbReference type="SUPFAM" id="SSF109604">
    <property type="entry name" value="HD-domain/PDEase-like"/>
    <property type="match status" value="1"/>
</dbReference>
<evidence type="ECO:0000259" key="11">
    <source>
        <dbReference type="Pfam" id="PF05746"/>
    </source>
</evidence>
<dbReference type="InterPro" id="IPR015944">
    <property type="entry name" value="Gly-tRNA-synth_bsu"/>
</dbReference>
<gene>
    <name evidence="10" type="primary">glyS</name>
    <name evidence="12" type="ORF">E3J84_00170</name>
</gene>
<evidence type="ECO:0000256" key="8">
    <source>
        <dbReference type="ARBA" id="ARBA00023146"/>
    </source>
</evidence>
<evidence type="ECO:0000256" key="6">
    <source>
        <dbReference type="ARBA" id="ARBA00022840"/>
    </source>
</evidence>
<evidence type="ECO:0000256" key="2">
    <source>
        <dbReference type="ARBA" id="ARBA00008226"/>
    </source>
</evidence>
<dbReference type="SUPFAM" id="SSF47323">
    <property type="entry name" value="Anticodon-binding domain of a subclass of class I aminoacyl-tRNA synthetases"/>
    <property type="match status" value="1"/>
</dbReference>
<keyword evidence="6 10" id="KW-0067">ATP-binding</keyword>
<dbReference type="GO" id="GO:0006426">
    <property type="term" value="P:glycyl-tRNA aminoacylation"/>
    <property type="evidence" value="ECO:0007669"/>
    <property type="project" value="UniProtKB-UniRule"/>
</dbReference>
<evidence type="ECO:0000313" key="13">
    <source>
        <dbReference type="Proteomes" id="UP000316360"/>
    </source>
</evidence>
<comment type="similarity">
    <text evidence="2 10">Belongs to the class-II aminoacyl-tRNA synthetase family.</text>
</comment>
<evidence type="ECO:0000256" key="7">
    <source>
        <dbReference type="ARBA" id="ARBA00022917"/>
    </source>
</evidence>
<dbReference type="Pfam" id="PF02092">
    <property type="entry name" value="tRNA_synt_2f"/>
    <property type="match status" value="1"/>
</dbReference>
<dbReference type="GO" id="GO:0005524">
    <property type="term" value="F:ATP binding"/>
    <property type="evidence" value="ECO:0007669"/>
    <property type="project" value="UniProtKB-UniRule"/>
</dbReference>
<dbReference type="GO" id="GO:0004820">
    <property type="term" value="F:glycine-tRNA ligase activity"/>
    <property type="evidence" value="ECO:0007669"/>
    <property type="project" value="UniProtKB-UniRule"/>
</dbReference>
<evidence type="ECO:0000256" key="5">
    <source>
        <dbReference type="ARBA" id="ARBA00022741"/>
    </source>
</evidence>
<dbReference type="GO" id="GO:0005829">
    <property type="term" value="C:cytosol"/>
    <property type="evidence" value="ECO:0007669"/>
    <property type="project" value="TreeGrafter"/>
</dbReference>
<dbReference type="NCBIfam" id="TIGR00211">
    <property type="entry name" value="glyS"/>
    <property type="match status" value="1"/>
</dbReference>
<keyword evidence="3 10" id="KW-0963">Cytoplasm</keyword>
<dbReference type="PROSITE" id="PS50861">
    <property type="entry name" value="AA_TRNA_LIGASE_II_GLYAB"/>
    <property type="match status" value="1"/>
</dbReference>
<dbReference type="PANTHER" id="PTHR30075">
    <property type="entry name" value="GLYCYL-TRNA SYNTHETASE"/>
    <property type="match status" value="1"/>
</dbReference>
<evidence type="ECO:0000256" key="9">
    <source>
        <dbReference type="ARBA" id="ARBA00047937"/>
    </source>
</evidence>
<evidence type="ECO:0000256" key="10">
    <source>
        <dbReference type="HAMAP-Rule" id="MF_00255"/>
    </source>
</evidence>
<comment type="subunit">
    <text evidence="10">Tetramer of two alpha and two beta subunits.</text>
</comment>
<evidence type="ECO:0000256" key="1">
    <source>
        <dbReference type="ARBA" id="ARBA00004496"/>
    </source>
</evidence>
<dbReference type="InterPro" id="IPR006194">
    <property type="entry name" value="Gly-tRNA-synth_heterodimer"/>
</dbReference>
<comment type="caution">
    <text evidence="12">The sequence shown here is derived from an EMBL/GenBank/DDBJ whole genome shotgun (WGS) entry which is preliminary data.</text>
</comment>
<comment type="subcellular location">
    <subcellularLocation>
        <location evidence="1 10">Cytoplasm</location>
    </subcellularLocation>
</comment>
<evidence type="ECO:0000313" key="12">
    <source>
        <dbReference type="EMBL" id="TET13344.1"/>
    </source>
</evidence>
<dbReference type="InterPro" id="IPR008909">
    <property type="entry name" value="DALR_anticod-bd"/>
</dbReference>
<name>A0A523S5N7_UNCAE</name>
<protein>
    <recommendedName>
        <fullName evidence="10">Glycine--tRNA ligase beta subunit</fullName>
        <ecNumber evidence="10">6.1.1.14</ecNumber>
    </recommendedName>
    <alternativeName>
        <fullName evidence="10">Glycyl-tRNA synthetase beta subunit</fullName>
        <shortName evidence="10">GlyRS</shortName>
    </alternativeName>
</protein>
<dbReference type="AlphaFoldDB" id="A0A523S5N7"/>
<dbReference type="Gene3D" id="1.10.730.10">
    <property type="entry name" value="Isoleucyl-tRNA Synthetase, Domain 1"/>
    <property type="match status" value="1"/>
</dbReference>
<keyword evidence="5 10" id="KW-0547">Nucleotide-binding</keyword>
<keyword evidence="4 10" id="KW-0436">Ligase</keyword>